<accession>A0A9W6JJM1</accession>
<gene>
    <name evidence="3" type="ORF">GCM10008171_21630</name>
</gene>
<dbReference type="AlphaFoldDB" id="A0A9W6JJM1"/>
<keyword evidence="2" id="KW-0472">Membrane</keyword>
<dbReference type="Proteomes" id="UP001143364">
    <property type="component" value="Unassembled WGS sequence"/>
</dbReference>
<dbReference type="EMBL" id="BSFK01000010">
    <property type="protein sequence ID" value="GLK76909.1"/>
    <property type="molecule type" value="Genomic_DNA"/>
</dbReference>
<organism evidence="3 4">
    <name type="scientific">Methylopila jiangsuensis</name>
    <dbReference type="NCBI Taxonomy" id="586230"/>
    <lineage>
        <taxon>Bacteria</taxon>
        <taxon>Pseudomonadati</taxon>
        <taxon>Pseudomonadota</taxon>
        <taxon>Alphaproteobacteria</taxon>
        <taxon>Hyphomicrobiales</taxon>
        <taxon>Methylopilaceae</taxon>
        <taxon>Methylopila</taxon>
    </lineage>
</organism>
<protein>
    <submittedName>
        <fullName evidence="3">Membrane protein</fullName>
    </submittedName>
</protein>
<evidence type="ECO:0000313" key="4">
    <source>
        <dbReference type="Proteomes" id="UP001143364"/>
    </source>
</evidence>
<feature type="compositionally biased region" description="Pro residues" evidence="1">
    <location>
        <begin position="1111"/>
        <end position="1121"/>
    </location>
</feature>
<evidence type="ECO:0000256" key="2">
    <source>
        <dbReference type="SAM" id="Phobius"/>
    </source>
</evidence>
<evidence type="ECO:0000313" key="3">
    <source>
        <dbReference type="EMBL" id="GLK76909.1"/>
    </source>
</evidence>
<reference evidence="3" key="2">
    <citation type="submission" date="2023-01" db="EMBL/GenBank/DDBJ databases">
        <authorList>
            <person name="Sun Q."/>
            <person name="Evtushenko L."/>
        </authorList>
    </citation>
    <scope>NUCLEOTIDE SEQUENCE</scope>
    <source>
        <strain evidence="3">VKM B-2555</strain>
    </source>
</reference>
<dbReference type="RefSeq" id="WP_271204762.1">
    <property type="nucleotide sequence ID" value="NZ_BSFK01000010.1"/>
</dbReference>
<feature type="region of interest" description="Disordered" evidence="1">
    <location>
        <begin position="1100"/>
        <end position="1121"/>
    </location>
</feature>
<sequence>MRKRAGRADAARALSGRRTVRLALAGLGGLALTLAALWLAILYMPIPASQVAPRVSAAIQQRLGDDYVVSVADAELHRGGQGVELRLVDLAIARRDGPVVAEAPRVELRVDGLSLLTGSVRVRSVHVTKPRLDMQFEQAVGAASVQADMPRRIRAAIADLDRLLGPDGAAGALEEVDVSEATVRVSAAETAPLLNGVDLRLSRAAGGSLALTASAARSHERWTTAVTVSAEDAAQARTIDLGLENVDLGPYVASFARKAGAPPLSGRLSGHLNARIGPQGKLLAGDGRVSARALRVAVPGEPDGTALDFSAVDIDLGWDAAADAVVIERAALSGSGGRATFAGRVLSPAGDGVWKATLQGRDVLLSGGAAGEPPLRLDLIALDAAFDARAGALEIARGQFIGPTAKAALSGVVRFGASTPAVRLGLVADPMPASAAKKLWPFLVASQARQWALENVADGSIDSLTLSLDVPAGALAEGAPLPEGSMALAVAFSNGRLRPKPGLPWVEQSRGRVEAVAGRVDVIVDQGQIPGANGVLALSNLKFEVTETAARYPKAVARFDVDGALDPVLALLSSGALGPSPLPARLDPARTSGKLSADVTVRFELGHPDGEGPPTRVDLTAAISDASFADVAGGRGFEKGAFTIRLADGRTDISGTGSLAGAPVSVAVTEVQPAPDQPRVRRLTATLKADGATLERFGFQTFGRLRGTAPLEASLSLDEPGSPISVSADLKALAIDGVVPGFRKAAGDPGRLSLTIAPDGDRTAIRNFVLESGERRVHGALALGPKGELVSASFPIYRPSPGDDARIDVDKSRVGAVKVSLQGSALDLRPLVEMLRGKSEAARSGGADAGTKSGAGVLRSLDLQAKLGTGVGFGGEAMAGIDARLAMRDGKVTDADGSARIGAGPIRLATGEDGRFRLTGDDAGALFRFADLYGRIEGGRYDLSASLVGGPGLLRVRDFAVRNEAAIARVQQTAAGARGGEAGATRFDRLRVAFVEGDGRVDIREAALAGPQYGATLEGQVDYAGDRVALVGTFVPAYALNNFFARLPLIGGLLGGDRNGGLVGVTFRVTGKTGAPTITVNPVSAVAPGALRKMFEFRRQDAGTTGSAPADPAPAPAPGRR</sequence>
<name>A0A9W6JJM1_9HYPH</name>
<reference evidence="3" key="1">
    <citation type="journal article" date="2014" name="Int. J. Syst. Evol. Microbiol.">
        <title>Complete genome sequence of Corynebacterium casei LMG S-19264T (=DSM 44701T), isolated from a smear-ripened cheese.</title>
        <authorList>
            <consortium name="US DOE Joint Genome Institute (JGI-PGF)"/>
            <person name="Walter F."/>
            <person name="Albersmeier A."/>
            <person name="Kalinowski J."/>
            <person name="Ruckert C."/>
        </authorList>
    </citation>
    <scope>NUCLEOTIDE SEQUENCE</scope>
    <source>
        <strain evidence="3">VKM B-2555</strain>
    </source>
</reference>
<keyword evidence="2" id="KW-0812">Transmembrane</keyword>
<keyword evidence="2" id="KW-1133">Transmembrane helix</keyword>
<keyword evidence="4" id="KW-1185">Reference proteome</keyword>
<feature type="transmembrane region" description="Helical" evidence="2">
    <location>
        <begin position="20"/>
        <end position="44"/>
    </location>
</feature>
<comment type="caution">
    <text evidence="3">The sequence shown here is derived from an EMBL/GenBank/DDBJ whole genome shotgun (WGS) entry which is preliminary data.</text>
</comment>
<proteinExistence type="predicted"/>
<evidence type="ECO:0000256" key="1">
    <source>
        <dbReference type="SAM" id="MobiDB-lite"/>
    </source>
</evidence>